<organism evidence="2 3">
    <name type="scientific">Halarcobacter mediterraneus</name>
    <dbReference type="NCBI Taxonomy" id="2023153"/>
    <lineage>
        <taxon>Bacteria</taxon>
        <taxon>Pseudomonadati</taxon>
        <taxon>Campylobacterota</taxon>
        <taxon>Epsilonproteobacteria</taxon>
        <taxon>Campylobacterales</taxon>
        <taxon>Arcobacteraceae</taxon>
        <taxon>Halarcobacter</taxon>
    </lineage>
</organism>
<accession>A0A4Q1B0F0</accession>
<keyword evidence="3" id="KW-1185">Reference proteome</keyword>
<gene>
    <name evidence="2" type="ORF">CP965_07030</name>
</gene>
<comment type="caution">
    <text evidence="2">The sequence shown here is derived from an EMBL/GenBank/DDBJ whole genome shotgun (WGS) entry which is preliminary data.</text>
</comment>
<dbReference type="OrthoDB" id="5366201at2"/>
<protein>
    <submittedName>
        <fullName evidence="2">Uncharacterized protein</fullName>
    </submittedName>
</protein>
<keyword evidence="1" id="KW-1133">Transmembrane helix</keyword>
<dbReference type="AlphaFoldDB" id="A0A4Q1B0F0"/>
<evidence type="ECO:0000313" key="3">
    <source>
        <dbReference type="Proteomes" id="UP000289718"/>
    </source>
</evidence>
<evidence type="ECO:0000256" key="1">
    <source>
        <dbReference type="SAM" id="Phobius"/>
    </source>
</evidence>
<name>A0A4Q1B0F0_9BACT</name>
<proteinExistence type="predicted"/>
<feature type="transmembrane region" description="Helical" evidence="1">
    <location>
        <begin position="6"/>
        <end position="25"/>
    </location>
</feature>
<evidence type="ECO:0000313" key="2">
    <source>
        <dbReference type="EMBL" id="RXK13549.1"/>
    </source>
</evidence>
<dbReference type="EMBL" id="NXIE01000002">
    <property type="protein sequence ID" value="RXK13549.1"/>
    <property type="molecule type" value="Genomic_DNA"/>
</dbReference>
<dbReference type="Proteomes" id="UP000289718">
    <property type="component" value="Unassembled WGS sequence"/>
</dbReference>
<keyword evidence="1" id="KW-0812">Transmembrane</keyword>
<keyword evidence="1" id="KW-0472">Membrane</keyword>
<dbReference type="RefSeq" id="WP_129061372.1">
    <property type="nucleotide sequence ID" value="NZ_NXIE01000002.1"/>
</dbReference>
<reference evidence="2 3" key="1">
    <citation type="submission" date="2017-09" db="EMBL/GenBank/DDBJ databases">
        <title>Genomics of the genus Arcobacter.</title>
        <authorList>
            <person name="Perez-Cataluna A."/>
            <person name="Figueras M.J."/>
            <person name="Salas-Masso N."/>
        </authorList>
    </citation>
    <scope>NUCLEOTIDE SEQUENCE [LARGE SCALE GENOMIC DNA]</scope>
    <source>
        <strain evidence="2 3">F156-34</strain>
    </source>
</reference>
<sequence length="101" mass="11433">MKLFKIIIFSGIFGAIIGYGSINYLHSKMEKELLTYLILNAKVKELEDIYALCDGLLKTNPTSKNLGACETISKQVNNLTKDIKNKCPYINFYTSYIGEIE</sequence>